<proteinExistence type="predicted"/>
<evidence type="ECO:0000313" key="2">
    <source>
        <dbReference type="Proteomes" id="UP001367508"/>
    </source>
</evidence>
<dbReference type="EMBL" id="JAYMYQ010000011">
    <property type="protein sequence ID" value="KAK7306328.1"/>
    <property type="molecule type" value="Genomic_DNA"/>
</dbReference>
<name>A0AAN9JXX0_CANGL</name>
<comment type="caution">
    <text evidence="1">The sequence shown here is derived from an EMBL/GenBank/DDBJ whole genome shotgun (WGS) entry which is preliminary data.</text>
</comment>
<keyword evidence="2" id="KW-1185">Reference proteome</keyword>
<evidence type="ECO:0000313" key="1">
    <source>
        <dbReference type="EMBL" id="KAK7306328.1"/>
    </source>
</evidence>
<protein>
    <submittedName>
        <fullName evidence="1">Uncharacterized protein</fullName>
    </submittedName>
</protein>
<organism evidence="1 2">
    <name type="scientific">Canavalia gladiata</name>
    <name type="common">Sword bean</name>
    <name type="synonym">Dolichos gladiatus</name>
    <dbReference type="NCBI Taxonomy" id="3824"/>
    <lineage>
        <taxon>Eukaryota</taxon>
        <taxon>Viridiplantae</taxon>
        <taxon>Streptophyta</taxon>
        <taxon>Embryophyta</taxon>
        <taxon>Tracheophyta</taxon>
        <taxon>Spermatophyta</taxon>
        <taxon>Magnoliopsida</taxon>
        <taxon>eudicotyledons</taxon>
        <taxon>Gunneridae</taxon>
        <taxon>Pentapetalae</taxon>
        <taxon>rosids</taxon>
        <taxon>fabids</taxon>
        <taxon>Fabales</taxon>
        <taxon>Fabaceae</taxon>
        <taxon>Papilionoideae</taxon>
        <taxon>50 kb inversion clade</taxon>
        <taxon>NPAAA clade</taxon>
        <taxon>indigoferoid/millettioid clade</taxon>
        <taxon>Phaseoleae</taxon>
        <taxon>Canavalia</taxon>
    </lineage>
</organism>
<dbReference type="AlphaFoldDB" id="A0AAN9JXX0"/>
<sequence>MDISLRRSRLVFDAPCSSTLGAARPSAFDLSSHTLASITWVAGGLAVIGYWVSLRVPMGSWANDATQVFGARPIHLTSLHCFGSDPMTRVLSFPHDKGCWRFGVPLPRSFTLWRSSDDLGAIPQPSLRGQPSHTYQFRAGL</sequence>
<gene>
    <name evidence="1" type="ORF">VNO77_44259</name>
</gene>
<reference evidence="1 2" key="1">
    <citation type="submission" date="2024-01" db="EMBL/GenBank/DDBJ databases">
        <title>The genomes of 5 underutilized Papilionoideae crops provide insights into root nodulation and disease resistanc.</title>
        <authorList>
            <person name="Jiang F."/>
        </authorList>
    </citation>
    <scope>NUCLEOTIDE SEQUENCE [LARGE SCALE GENOMIC DNA]</scope>
    <source>
        <strain evidence="1">LVBAO_FW01</strain>
        <tissue evidence="1">Leaves</tissue>
    </source>
</reference>
<dbReference type="Proteomes" id="UP001367508">
    <property type="component" value="Unassembled WGS sequence"/>
</dbReference>
<accession>A0AAN9JXX0</accession>